<feature type="compositionally biased region" description="Low complexity" evidence="5">
    <location>
        <begin position="538"/>
        <end position="563"/>
    </location>
</feature>
<dbReference type="InterPro" id="IPR014043">
    <property type="entry name" value="Acyl_transferase_dom"/>
</dbReference>
<feature type="compositionally biased region" description="Basic and acidic residues" evidence="5">
    <location>
        <begin position="7"/>
        <end position="18"/>
    </location>
</feature>
<reference evidence="7 8" key="1">
    <citation type="submission" date="2020-12" db="EMBL/GenBank/DDBJ databases">
        <title>A novel species.</title>
        <authorList>
            <person name="Li K."/>
        </authorList>
    </citation>
    <scope>NUCLEOTIDE SEQUENCE [LARGE SCALE GENOMIC DNA]</scope>
    <source>
        <strain evidence="7 8">ZYC-3</strain>
    </source>
</reference>
<feature type="region of interest" description="Disordered" evidence="5">
    <location>
        <begin position="991"/>
        <end position="1028"/>
    </location>
</feature>
<dbReference type="InterPro" id="IPR052568">
    <property type="entry name" value="PKS-FAS_Synthase"/>
</dbReference>
<sequence length="1681" mass="177245">MNDLTDQADRDELSRGELSRSQLSRSQLSQSQLSRSQLRERQLPSPVAIVGMAVLLPGAADLDAYWRNLLAGTDAITDVPDGRWDADYYRPGSATGPAAADQVYCRRGGFVDGLADVEVTRFGIMPNSVPGTEPDQLIALNVAAAALVDAGGEDRLPDRHRIGVVLGRGGYLTPGLVRLDQRVRTAGQLVRTLGELLPDLDAGQLDRVRAAFTERLGPDSPESAIGLVPNLAASRVANRLDLRGPAYTVDAACASSLVAVDQAVNELASGRCDLMLAGGVHHCHDITLWSVFSQLRALSPSQRIRPFHREADGILIGEGTGVVVLKRLADAERDGDRIYAVIRGTGVASDGRAAGLVNPDPGGQAHAVRQAWQAAGLDPARTGSIGLLEAHGTATPAGDAAELTTLAEVFGAGTDGDPAVIGSVKSMIGHTMPAAGVAGLVKAALAVHHGMLLPTLHCDDPHPALAATRFRPLATAMPWETGPGQPVRRAAVNAFGFGGINAHVVLEEAPGARAIRHAAAASPPLPSPVPLPDPEPSSLPRTVAVPQSQPQSQPPTATLTPTASVAEPEPVLLLAADSPERLAALLEADDSALLAAGLDTGRTHPDVGRARLGIVAPTAKRLALARRAVAKGRAWHGRSDVWFTPSPLLGGGGRDENTSGKLAFVFPGLEGDFEPHVDDVAAHFGLPRIPAPVSNTEGAARVSDVGRHGFGVVGVGRLLDGALRHMGVVPDAVAGHSVGEWTAMVAAGMYDGDEVSDFMASFDPDALTVPGLSFAALGAPAGRVLEALDDGWTDAGIVLSHDNAPNQSMVCGPHEAVEEFVRSFRARGVLSQVLPFRSGFHTPMLKPYLAPIEEAANRFRLHRPTVPLWSGTTAAPFPVGEAAVRDLFVRHLLEPVRFQQLIEAMYAAGHRAFVQVGTGQLGSLVGDTLSGRDHLVVAANSPHRTGLAQLRRVATALWSAGAAVAPALPPSGAVAPALSLSALRSAGLSAPSTTSSASSASSTPSATFAGSAARSAGPVDPARPARTARSTVRLDLGGALVSLDGPALTQLRAELRGTPAPSDAVPTAVAAGPSPLEALAPRMPVAAELSALLRDTADTAAALITAGSRHSGPATATAPTRALPPSPVRAPVRAPARAAAPTQAPAPTPAPPATKPPGQEWRTTVHVSPEAMPYLLDHCFFPQRPGWPDVADRWPVVPATTIVHHIMEAAQDAAPGMRAVAVHGARFDQWLTATPAVEVPVTAVPDGPGRLAVSFGPRARAVVELAARYPVAPPTPWRADPASERAPDHTAAQLYAERWMFHGPAFHGVTELTAIGDSHVRGVLTTPTAPGALLDNVGQILGYWIMATRTERTVVFPVQMRHMRFYGPHPRPGTDVACLVRITSLTDTVLEADVQLVVAGEVWAELTGWQDRRFDNDPQTRPVERFPERNTLSQARPGGWSLLHERWPDLASRDLIMRNSLSGAERSEYERHAPRGRRQWLLGRIAAKDAARQWLWDHGEGPVFPAEIRVRNDESGRPYVTGLHGRSLPSLDISLAHRAEAGVAIVRPHRPEPGPGIDIEEVVERDAETLAVALGEDELRLLGARCAATGESEALWFTRFWAAKEAVAKAEGTGFRGRPRDFTVLEATAEGAAGHRLLVSGRLERAYTVHCERTGNPPGLPDRDYVVAWTTGPTDQEESDR</sequence>
<dbReference type="InterPro" id="IPR042104">
    <property type="entry name" value="PKS_dehydratase_sf"/>
</dbReference>
<dbReference type="Pfam" id="PF00698">
    <property type="entry name" value="Acyl_transf_1"/>
    <property type="match status" value="1"/>
</dbReference>
<dbReference type="SUPFAM" id="SSF52151">
    <property type="entry name" value="FabD/lysophospholipase-like"/>
    <property type="match status" value="1"/>
</dbReference>
<dbReference type="Gene3D" id="3.40.47.10">
    <property type="match status" value="1"/>
</dbReference>
<feature type="compositionally biased region" description="Pro residues" evidence="5">
    <location>
        <begin position="1144"/>
        <end position="1155"/>
    </location>
</feature>
<keyword evidence="3" id="KW-0808">Transferase</keyword>
<dbReference type="Proteomes" id="UP000595636">
    <property type="component" value="Chromosome"/>
</dbReference>
<dbReference type="InterPro" id="IPR016036">
    <property type="entry name" value="Malonyl_transacylase_ACP-bd"/>
</dbReference>
<dbReference type="GO" id="GO:0000287">
    <property type="term" value="F:magnesium ion binding"/>
    <property type="evidence" value="ECO:0007669"/>
    <property type="project" value="InterPro"/>
</dbReference>
<evidence type="ECO:0000256" key="2">
    <source>
        <dbReference type="ARBA" id="ARBA00022553"/>
    </source>
</evidence>
<feature type="domain" description="Ketosynthase family 3 (KS3)" evidence="6">
    <location>
        <begin position="44"/>
        <end position="508"/>
    </location>
</feature>
<dbReference type="InterPro" id="IPR014031">
    <property type="entry name" value="Ketoacyl_synth_C"/>
</dbReference>
<evidence type="ECO:0000256" key="4">
    <source>
        <dbReference type="ARBA" id="ARBA00023315"/>
    </source>
</evidence>
<dbReference type="InterPro" id="IPR014030">
    <property type="entry name" value="Ketoacyl_synth_N"/>
</dbReference>
<dbReference type="GO" id="GO:0004315">
    <property type="term" value="F:3-oxoacyl-[acyl-carrier-protein] synthase activity"/>
    <property type="evidence" value="ECO:0007669"/>
    <property type="project" value="InterPro"/>
</dbReference>
<dbReference type="Pfam" id="PF00109">
    <property type="entry name" value="ketoacyl-synt"/>
    <property type="match status" value="1"/>
</dbReference>
<dbReference type="Pfam" id="PF16197">
    <property type="entry name" value="KAsynt_C_assoc"/>
    <property type="match status" value="1"/>
</dbReference>
<dbReference type="Gene3D" id="3.90.470.20">
    <property type="entry name" value="4'-phosphopantetheinyl transferase domain"/>
    <property type="match status" value="2"/>
</dbReference>
<organism evidence="7 8">
    <name type="scientific">Streptomyces liliifuscus</name>
    <dbReference type="NCBI Taxonomy" id="2797636"/>
    <lineage>
        <taxon>Bacteria</taxon>
        <taxon>Bacillati</taxon>
        <taxon>Actinomycetota</taxon>
        <taxon>Actinomycetes</taxon>
        <taxon>Kitasatosporales</taxon>
        <taxon>Streptomycetaceae</taxon>
        <taxon>Streptomyces</taxon>
    </lineage>
</organism>
<evidence type="ECO:0000256" key="5">
    <source>
        <dbReference type="SAM" id="MobiDB-lite"/>
    </source>
</evidence>
<dbReference type="Gene3D" id="3.40.366.10">
    <property type="entry name" value="Malonyl-Coenzyme A Acyl Carrier Protein, domain 2"/>
    <property type="match status" value="1"/>
</dbReference>
<dbReference type="PANTHER" id="PTHR43074">
    <property type="entry name" value="OMEGA-3 POLYUNSATURATED FATTY ACID SYNTHASE PFAB-RELATED"/>
    <property type="match status" value="1"/>
</dbReference>
<dbReference type="InterPro" id="IPR016035">
    <property type="entry name" value="Acyl_Trfase/lysoPLipase"/>
</dbReference>
<feature type="region of interest" description="Disordered" evidence="5">
    <location>
        <begin position="1108"/>
        <end position="1161"/>
    </location>
</feature>
<dbReference type="InterPro" id="IPR001227">
    <property type="entry name" value="Ac_transferase_dom_sf"/>
</dbReference>
<feature type="compositionally biased region" description="Low complexity" evidence="5">
    <location>
        <begin position="1129"/>
        <end position="1143"/>
    </location>
</feature>
<dbReference type="InterPro" id="IPR016039">
    <property type="entry name" value="Thiolase-like"/>
</dbReference>
<dbReference type="CDD" id="cd00833">
    <property type="entry name" value="PKS"/>
    <property type="match status" value="1"/>
</dbReference>
<feature type="compositionally biased region" description="Pro residues" evidence="5">
    <location>
        <begin position="523"/>
        <end position="537"/>
    </location>
</feature>
<keyword evidence="2" id="KW-0597">Phosphoprotein</keyword>
<dbReference type="InterPro" id="IPR037143">
    <property type="entry name" value="4-PPantetheinyl_Trfase_dom_sf"/>
</dbReference>
<dbReference type="Gene3D" id="3.10.129.110">
    <property type="entry name" value="Polyketide synthase dehydratase"/>
    <property type="match status" value="1"/>
</dbReference>
<dbReference type="InterPro" id="IPR032821">
    <property type="entry name" value="PKS_assoc"/>
</dbReference>
<dbReference type="InterPro" id="IPR020841">
    <property type="entry name" value="PKS_Beta-ketoAc_synthase_dom"/>
</dbReference>
<keyword evidence="1" id="KW-0596">Phosphopantetheine</keyword>
<dbReference type="SMART" id="SM00825">
    <property type="entry name" value="PKS_KS"/>
    <property type="match status" value="1"/>
</dbReference>
<evidence type="ECO:0000313" key="8">
    <source>
        <dbReference type="Proteomes" id="UP000595636"/>
    </source>
</evidence>
<evidence type="ECO:0000313" key="7">
    <source>
        <dbReference type="EMBL" id="QQM39107.1"/>
    </source>
</evidence>
<dbReference type="PROSITE" id="PS00606">
    <property type="entry name" value="KS3_1"/>
    <property type="match status" value="1"/>
</dbReference>
<dbReference type="PROSITE" id="PS52004">
    <property type="entry name" value="KS3_2"/>
    <property type="match status" value="1"/>
</dbReference>
<dbReference type="GO" id="GO:0006633">
    <property type="term" value="P:fatty acid biosynthetic process"/>
    <property type="evidence" value="ECO:0007669"/>
    <property type="project" value="InterPro"/>
</dbReference>
<dbReference type="SMART" id="SM00827">
    <property type="entry name" value="PKS_AT"/>
    <property type="match status" value="1"/>
</dbReference>
<dbReference type="PANTHER" id="PTHR43074:SF1">
    <property type="entry name" value="BETA-KETOACYL SYNTHASE FAMILY PROTEIN-RELATED"/>
    <property type="match status" value="1"/>
</dbReference>
<feature type="compositionally biased region" description="Low complexity" evidence="5">
    <location>
        <begin position="19"/>
        <end position="36"/>
    </location>
</feature>
<dbReference type="GO" id="GO:0008897">
    <property type="term" value="F:holo-[acyl-carrier-protein] synthase activity"/>
    <property type="evidence" value="ECO:0007669"/>
    <property type="project" value="InterPro"/>
</dbReference>
<keyword evidence="8" id="KW-1185">Reference proteome</keyword>
<dbReference type="Pfam" id="PF02801">
    <property type="entry name" value="Ketoacyl-synt_C"/>
    <property type="match status" value="1"/>
</dbReference>
<dbReference type="InterPro" id="IPR008278">
    <property type="entry name" value="4-PPantetheinyl_Trfase_dom"/>
</dbReference>
<protein>
    <submittedName>
        <fullName evidence="7">Polyketide synthase dehydratase domain-containing protein</fullName>
    </submittedName>
</protein>
<dbReference type="EMBL" id="CP066831">
    <property type="protein sequence ID" value="QQM39107.1"/>
    <property type="molecule type" value="Genomic_DNA"/>
</dbReference>
<accession>A0A7T7KUE5</accession>
<feature type="region of interest" description="Disordered" evidence="5">
    <location>
        <begin position="521"/>
        <end position="563"/>
    </location>
</feature>
<feature type="compositionally biased region" description="Low complexity" evidence="5">
    <location>
        <begin position="991"/>
        <end position="1013"/>
    </location>
</feature>
<proteinExistence type="predicted"/>
<evidence type="ECO:0000259" key="6">
    <source>
        <dbReference type="PROSITE" id="PS52004"/>
    </source>
</evidence>
<dbReference type="InterPro" id="IPR018201">
    <property type="entry name" value="Ketoacyl_synth_AS"/>
</dbReference>
<dbReference type="SUPFAM" id="SSF53901">
    <property type="entry name" value="Thiolase-like"/>
    <property type="match status" value="1"/>
</dbReference>
<feature type="region of interest" description="Disordered" evidence="5">
    <location>
        <begin position="1"/>
        <end position="39"/>
    </location>
</feature>
<dbReference type="KEGG" id="slf:JEQ17_06240"/>
<keyword evidence="4" id="KW-0012">Acyltransferase</keyword>
<dbReference type="SUPFAM" id="SSF56214">
    <property type="entry name" value="4'-phosphopantetheinyl transferase"/>
    <property type="match status" value="2"/>
</dbReference>
<dbReference type="SUPFAM" id="SSF55048">
    <property type="entry name" value="Probable ACP-binding domain of malonyl-CoA ACP transacylase"/>
    <property type="match status" value="1"/>
</dbReference>
<gene>
    <name evidence="7" type="ORF">JEQ17_06240</name>
</gene>
<evidence type="ECO:0000256" key="1">
    <source>
        <dbReference type="ARBA" id="ARBA00022450"/>
    </source>
</evidence>
<dbReference type="Pfam" id="PF01648">
    <property type="entry name" value="ACPS"/>
    <property type="match status" value="1"/>
</dbReference>
<evidence type="ECO:0000256" key="3">
    <source>
        <dbReference type="ARBA" id="ARBA00022679"/>
    </source>
</evidence>
<name>A0A7T7KUE5_9ACTN</name>